<name>A3II25_9CHRO</name>
<organism evidence="1 2">
    <name type="scientific">Crocosphaera chwakensis CCY0110</name>
    <dbReference type="NCBI Taxonomy" id="391612"/>
    <lineage>
        <taxon>Bacteria</taxon>
        <taxon>Bacillati</taxon>
        <taxon>Cyanobacteriota</taxon>
        <taxon>Cyanophyceae</taxon>
        <taxon>Oscillatoriophycideae</taxon>
        <taxon>Chroococcales</taxon>
        <taxon>Aphanothecaceae</taxon>
        <taxon>Crocosphaera</taxon>
        <taxon>Crocosphaera chwakensis</taxon>
    </lineage>
</organism>
<reference evidence="1 2" key="1">
    <citation type="submission" date="2007-03" db="EMBL/GenBank/DDBJ databases">
        <authorList>
            <person name="Stal L."/>
            <person name="Ferriera S."/>
            <person name="Johnson J."/>
            <person name="Kravitz S."/>
            <person name="Beeson K."/>
            <person name="Sutton G."/>
            <person name="Rogers Y.-H."/>
            <person name="Friedman R."/>
            <person name="Frazier M."/>
            <person name="Venter J.C."/>
        </authorList>
    </citation>
    <scope>NUCLEOTIDE SEQUENCE [LARGE SCALE GENOMIC DNA]</scope>
    <source>
        <strain evidence="1 2">CCY0110</strain>
    </source>
</reference>
<evidence type="ECO:0000313" key="2">
    <source>
        <dbReference type="Proteomes" id="UP000003781"/>
    </source>
</evidence>
<sequence>MESFDCFLNFNYDRFLSSLSVAFFTI</sequence>
<proteinExistence type="predicted"/>
<dbReference type="Proteomes" id="UP000003781">
    <property type="component" value="Unassembled WGS sequence"/>
</dbReference>
<dbReference type="EMBL" id="AAXW01000002">
    <property type="protein sequence ID" value="EAZ93457.1"/>
    <property type="molecule type" value="Genomic_DNA"/>
</dbReference>
<keyword evidence="2" id="KW-1185">Reference proteome</keyword>
<dbReference type="AlphaFoldDB" id="A3II25"/>
<gene>
    <name evidence="1" type="ORF">CY0110_16717</name>
</gene>
<protein>
    <submittedName>
        <fullName evidence="1">Uncharacterized protein</fullName>
    </submittedName>
</protein>
<accession>A3II25</accession>
<comment type="caution">
    <text evidence="1">The sequence shown here is derived from an EMBL/GenBank/DDBJ whole genome shotgun (WGS) entry which is preliminary data.</text>
</comment>
<evidence type="ECO:0000313" key="1">
    <source>
        <dbReference type="EMBL" id="EAZ93457.1"/>
    </source>
</evidence>